<dbReference type="EMBL" id="DXDU01000110">
    <property type="protein sequence ID" value="HIY26884.1"/>
    <property type="molecule type" value="Genomic_DNA"/>
</dbReference>
<name>A0A9D1YE78_9FIRM</name>
<comment type="caution">
    <text evidence="3">The sequence shown here is derived from an EMBL/GenBank/DDBJ whole genome shotgun (WGS) entry which is preliminary data.</text>
</comment>
<dbReference type="SUPFAM" id="SSF53800">
    <property type="entry name" value="Chelatase"/>
    <property type="match status" value="1"/>
</dbReference>
<dbReference type="Proteomes" id="UP000823915">
    <property type="component" value="Unassembled WGS sequence"/>
</dbReference>
<dbReference type="InterPro" id="IPR010388">
    <property type="entry name" value="Anaerobic_Co-chelatase"/>
</dbReference>
<dbReference type="GO" id="GO:0019251">
    <property type="term" value="P:anaerobic cobalamin biosynthetic process"/>
    <property type="evidence" value="ECO:0007669"/>
    <property type="project" value="InterPro"/>
</dbReference>
<reference evidence="3" key="1">
    <citation type="journal article" date="2021" name="PeerJ">
        <title>Extensive microbial diversity within the chicken gut microbiome revealed by metagenomics and culture.</title>
        <authorList>
            <person name="Gilroy R."/>
            <person name="Ravi A."/>
            <person name="Getino M."/>
            <person name="Pursley I."/>
            <person name="Horton D.L."/>
            <person name="Alikhan N.F."/>
            <person name="Baker D."/>
            <person name="Gharbi K."/>
            <person name="Hall N."/>
            <person name="Watson M."/>
            <person name="Adriaenssens E.M."/>
            <person name="Foster-Nyarko E."/>
            <person name="Jarju S."/>
            <person name="Secka A."/>
            <person name="Antonio M."/>
            <person name="Oren A."/>
            <person name="Chaudhuri R.R."/>
            <person name="La Ragione R."/>
            <person name="Hildebrand F."/>
            <person name="Pallen M.J."/>
        </authorList>
    </citation>
    <scope>NUCLEOTIDE SEQUENCE</scope>
    <source>
        <strain evidence="3">1282</strain>
    </source>
</reference>
<reference evidence="3" key="2">
    <citation type="submission" date="2021-04" db="EMBL/GenBank/DDBJ databases">
        <authorList>
            <person name="Gilroy R."/>
        </authorList>
    </citation>
    <scope>NUCLEOTIDE SEQUENCE</scope>
    <source>
        <strain evidence="3">1282</strain>
    </source>
</reference>
<dbReference type="Gene3D" id="3.40.50.1400">
    <property type="match status" value="2"/>
</dbReference>
<organism evidence="3 4">
    <name type="scientific">Candidatus Acutalibacter pullistercoris</name>
    <dbReference type="NCBI Taxonomy" id="2838418"/>
    <lineage>
        <taxon>Bacteria</taxon>
        <taxon>Bacillati</taxon>
        <taxon>Bacillota</taxon>
        <taxon>Clostridia</taxon>
        <taxon>Eubacteriales</taxon>
        <taxon>Acutalibacteraceae</taxon>
        <taxon>Acutalibacter</taxon>
    </lineage>
</organism>
<dbReference type="GO" id="GO:0046872">
    <property type="term" value="F:metal ion binding"/>
    <property type="evidence" value="ECO:0007669"/>
    <property type="project" value="UniProtKB-KW"/>
</dbReference>
<dbReference type="AlphaFoldDB" id="A0A9D1YE78"/>
<evidence type="ECO:0000313" key="3">
    <source>
        <dbReference type="EMBL" id="HIY26884.1"/>
    </source>
</evidence>
<protein>
    <submittedName>
        <fullName evidence="3">Sirohydrochlorin cobaltochelatase</fullName>
    </submittedName>
</protein>
<proteinExistence type="predicted"/>
<dbReference type="GO" id="GO:0016852">
    <property type="term" value="F:sirohydrochlorin cobaltochelatase activity"/>
    <property type="evidence" value="ECO:0007669"/>
    <property type="project" value="InterPro"/>
</dbReference>
<evidence type="ECO:0000256" key="2">
    <source>
        <dbReference type="PIRSR" id="PIRSR033579-3"/>
    </source>
</evidence>
<gene>
    <name evidence="3" type="ORF">H9838_06900</name>
</gene>
<accession>A0A9D1YE78</accession>
<keyword evidence="2" id="KW-0479">Metal-binding</keyword>
<evidence type="ECO:0000256" key="1">
    <source>
        <dbReference type="PIRSR" id="PIRSR033579-1"/>
    </source>
</evidence>
<feature type="active site" description="Proton acceptor" evidence="1">
    <location>
        <position position="142"/>
    </location>
</feature>
<feature type="binding site" evidence="2">
    <location>
        <position position="142"/>
    </location>
    <ligand>
        <name>Co(2+)</name>
        <dbReference type="ChEBI" id="CHEBI:48828"/>
    </ligand>
</feature>
<dbReference type="Pfam" id="PF06180">
    <property type="entry name" value="CbiK"/>
    <property type="match status" value="1"/>
</dbReference>
<feature type="binding site" evidence="2">
    <location>
        <position position="205"/>
    </location>
    <ligand>
        <name>Co(2+)</name>
        <dbReference type="ChEBI" id="CHEBI:48828"/>
    </ligand>
</feature>
<keyword evidence="2" id="KW-0170">Cobalt</keyword>
<evidence type="ECO:0000313" key="4">
    <source>
        <dbReference type="Proteomes" id="UP000823915"/>
    </source>
</evidence>
<sequence length="260" mass="27806">MKTALVCVSIGAVGPQGRKALDGAEQALAQAMPRAQLVRVFTSSGVREKLAAQGTRVMSVTEALDHLAREGAEQVAVQPLFLVSGREFRSLEAQVETARPRFPKLALGRPLLDSPEDACALGKILSDRYQPEPGRAVVLLGHGGGEDVQQTYGQLEAALQDLGREDMLVGTLLGEPGLPQVMERLEAGGFRQVRLTPLLVAAGNHALRNMAGEEADSWQSALTRGGFQVKCSLHGLGEDPQIQQLFVRRLLAALEELASS</sequence>
<dbReference type="PIRSF" id="PIRSF033579">
    <property type="entry name" value="Anaer_Co_chel"/>
    <property type="match status" value="1"/>
</dbReference>